<dbReference type="GO" id="GO:0032259">
    <property type="term" value="P:methylation"/>
    <property type="evidence" value="ECO:0007669"/>
    <property type="project" value="UniProtKB-KW"/>
</dbReference>
<accession>A0AA40DTX5</accession>
<sequence>MAARGGLRVTAFDVLERHVANARRNVERAVAAQKLGDEHDSGSGGKGTVRVEHLDFAHLGTLPAASFAAVYTSEALLHAADPAAVMAEFWRVLEPGGRLVMHEFHHDFADQAVSPGYTREINKTVVEVPRLAYFTKILDAAGYENVEIRNYSDNIQPMLRFLSVFGMTRHVVRLLRLQKLFPNAAASTEGYVGQEHWAYASISATKPDPKNRRR</sequence>
<reference evidence="4" key="1">
    <citation type="submission" date="2023-06" db="EMBL/GenBank/DDBJ databases">
        <title>Genome-scale phylogeny and comparative genomics of the fungal order Sordariales.</title>
        <authorList>
            <consortium name="Lawrence Berkeley National Laboratory"/>
            <person name="Hensen N."/>
            <person name="Bonometti L."/>
            <person name="Westerberg I."/>
            <person name="Brannstrom I.O."/>
            <person name="Guillou S."/>
            <person name="Cros-Aarteil S."/>
            <person name="Calhoun S."/>
            <person name="Haridas S."/>
            <person name="Kuo A."/>
            <person name="Mondo S."/>
            <person name="Pangilinan J."/>
            <person name="Riley R."/>
            <person name="LaButti K."/>
            <person name="Andreopoulos B."/>
            <person name="Lipzen A."/>
            <person name="Chen C."/>
            <person name="Yanf M."/>
            <person name="Daum C."/>
            <person name="Ng V."/>
            <person name="Clum A."/>
            <person name="Steindorff A."/>
            <person name="Ohm R."/>
            <person name="Martin F."/>
            <person name="Silar P."/>
            <person name="Natvig D."/>
            <person name="Lalanne C."/>
            <person name="Gautier V."/>
            <person name="Ament-velasquez S.L."/>
            <person name="Kruys A."/>
            <person name="Hutchinson M.I."/>
            <person name="Powell A.J."/>
            <person name="Barry K."/>
            <person name="Miller A.N."/>
            <person name="Grigoriev I.V."/>
            <person name="Debuchy R."/>
            <person name="Gladieux P."/>
            <person name="Thoren M.H."/>
            <person name="Johannesson H."/>
        </authorList>
    </citation>
    <scope>NUCLEOTIDE SEQUENCE</scope>
    <source>
        <strain evidence="4">SMH2392-1A</strain>
    </source>
</reference>
<dbReference type="CDD" id="cd02440">
    <property type="entry name" value="AdoMet_MTases"/>
    <property type="match status" value="1"/>
</dbReference>
<protein>
    <submittedName>
        <fullName evidence="4">S-adenosyl-L-methionine-dependent methyltransferase</fullName>
    </submittedName>
</protein>
<dbReference type="Pfam" id="PF08241">
    <property type="entry name" value="Methyltransf_11"/>
    <property type="match status" value="1"/>
</dbReference>
<proteinExistence type="inferred from homology"/>
<dbReference type="EMBL" id="JAUIRO010000005">
    <property type="protein sequence ID" value="KAK0713212.1"/>
    <property type="molecule type" value="Genomic_DNA"/>
</dbReference>
<evidence type="ECO:0000259" key="3">
    <source>
        <dbReference type="Pfam" id="PF08241"/>
    </source>
</evidence>
<name>A0AA40DTX5_9PEZI</name>
<dbReference type="GO" id="GO:0005783">
    <property type="term" value="C:endoplasmic reticulum"/>
    <property type="evidence" value="ECO:0007669"/>
    <property type="project" value="TreeGrafter"/>
</dbReference>
<organism evidence="4 5">
    <name type="scientific">Lasiosphaeria miniovina</name>
    <dbReference type="NCBI Taxonomy" id="1954250"/>
    <lineage>
        <taxon>Eukaryota</taxon>
        <taxon>Fungi</taxon>
        <taxon>Dikarya</taxon>
        <taxon>Ascomycota</taxon>
        <taxon>Pezizomycotina</taxon>
        <taxon>Sordariomycetes</taxon>
        <taxon>Sordariomycetidae</taxon>
        <taxon>Sordariales</taxon>
        <taxon>Lasiosphaeriaceae</taxon>
        <taxon>Lasiosphaeria</taxon>
    </lineage>
</organism>
<dbReference type="InterPro" id="IPR029063">
    <property type="entry name" value="SAM-dependent_MTases_sf"/>
</dbReference>
<comment type="caution">
    <text evidence="4">The sequence shown here is derived from an EMBL/GenBank/DDBJ whole genome shotgun (WGS) entry which is preliminary data.</text>
</comment>
<evidence type="ECO:0000256" key="1">
    <source>
        <dbReference type="ARBA" id="ARBA00022679"/>
    </source>
</evidence>
<dbReference type="AlphaFoldDB" id="A0AA40DTX5"/>
<dbReference type="SUPFAM" id="SSF53335">
    <property type="entry name" value="S-adenosyl-L-methionine-dependent methyltransferases"/>
    <property type="match status" value="1"/>
</dbReference>
<gene>
    <name evidence="4" type="ORF">B0T26DRAFT_781612</name>
</gene>
<evidence type="ECO:0000313" key="5">
    <source>
        <dbReference type="Proteomes" id="UP001172101"/>
    </source>
</evidence>
<keyword evidence="1" id="KW-0808">Transferase</keyword>
<dbReference type="InterPro" id="IPR013216">
    <property type="entry name" value="Methyltransf_11"/>
</dbReference>
<dbReference type="Gene3D" id="3.40.50.150">
    <property type="entry name" value="Vaccinia Virus protein VP39"/>
    <property type="match status" value="1"/>
</dbReference>
<evidence type="ECO:0000256" key="2">
    <source>
        <dbReference type="ARBA" id="ARBA00038188"/>
    </source>
</evidence>
<dbReference type="GeneID" id="85329980"/>
<dbReference type="PANTHER" id="PTHR44068:SF1">
    <property type="entry name" value="HYPOTHETICAL LOC100005854"/>
    <property type="match status" value="1"/>
</dbReference>
<dbReference type="GO" id="GO:0006696">
    <property type="term" value="P:ergosterol biosynthetic process"/>
    <property type="evidence" value="ECO:0007669"/>
    <property type="project" value="TreeGrafter"/>
</dbReference>
<keyword evidence="4" id="KW-0489">Methyltransferase</keyword>
<evidence type="ECO:0000313" key="4">
    <source>
        <dbReference type="EMBL" id="KAK0713212.1"/>
    </source>
</evidence>
<dbReference type="GO" id="GO:0003838">
    <property type="term" value="F:sterol 24-C-methyltransferase activity"/>
    <property type="evidence" value="ECO:0007669"/>
    <property type="project" value="TreeGrafter"/>
</dbReference>
<dbReference type="PANTHER" id="PTHR44068">
    <property type="entry name" value="ZGC:194242"/>
    <property type="match status" value="1"/>
</dbReference>
<dbReference type="RefSeq" id="XP_060294535.1">
    <property type="nucleotide sequence ID" value="XM_060446710.1"/>
</dbReference>
<dbReference type="Proteomes" id="UP001172101">
    <property type="component" value="Unassembled WGS sequence"/>
</dbReference>
<keyword evidence="5" id="KW-1185">Reference proteome</keyword>
<feature type="domain" description="Methyltransferase type 11" evidence="3">
    <location>
        <begin position="4"/>
        <end position="101"/>
    </location>
</feature>
<dbReference type="InterPro" id="IPR050447">
    <property type="entry name" value="Erg6_SMT_methyltransf"/>
</dbReference>
<comment type="similarity">
    <text evidence="2">Belongs to the class I-like SAM-binding methyltransferase superfamily. Erg6/SMT family.</text>
</comment>